<accession>A0A5B8MBF8</accession>
<protein>
    <submittedName>
        <fullName evidence="2">Uncharacterized protein</fullName>
    </submittedName>
</protein>
<evidence type="ECO:0000313" key="3">
    <source>
        <dbReference type="Proteomes" id="UP000316726"/>
    </source>
</evidence>
<reference evidence="2 3" key="1">
    <citation type="submission" date="2018-07" db="EMBL/GenBank/DDBJ databases">
        <title>The complete nuclear genome of the prasinophyte Chloropicon primus (CCMP1205).</title>
        <authorList>
            <person name="Pombert J.-F."/>
            <person name="Otis C."/>
            <person name="Turmel M."/>
            <person name="Lemieux C."/>
        </authorList>
    </citation>
    <scope>NUCLEOTIDE SEQUENCE [LARGE SCALE GENOMIC DNA]</scope>
    <source>
        <strain evidence="2 3">CCMP1205</strain>
    </source>
</reference>
<proteinExistence type="predicted"/>
<gene>
    <name evidence="2" type="ORF">A3770_01p02010</name>
</gene>
<feature type="region of interest" description="Disordered" evidence="1">
    <location>
        <begin position="151"/>
        <end position="171"/>
    </location>
</feature>
<keyword evidence="3" id="KW-1185">Reference proteome</keyword>
<evidence type="ECO:0000256" key="1">
    <source>
        <dbReference type="SAM" id="MobiDB-lite"/>
    </source>
</evidence>
<organism evidence="2 3">
    <name type="scientific">Chloropicon primus</name>
    <dbReference type="NCBI Taxonomy" id="1764295"/>
    <lineage>
        <taxon>Eukaryota</taxon>
        <taxon>Viridiplantae</taxon>
        <taxon>Chlorophyta</taxon>
        <taxon>Chloropicophyceae</taxon>
        <taxon>Chloropicales</taxon>
        <taxon>Chloropicaceae</taxon>
        <taxon>Chloropicon</taxon>
    </lineage>
</organism>
<dbReference type="EMBL" id="CP031034">
    <property type="protein sequence ID" value="QDZ17683.1"/>
    <property type="molecule type" value="Genomic_DNA"/>
</dbReference>
<dbReference type="AlphaFoldDB" id="A0A5B8MBF8"/>
<evidence type="ECO:0000313" key="2">
    <source>
        <dbReference type="EMBL" id="QDZ17683.1"/>
    </source>
</evidence>
<name>A0A5B8MBF8_9CHLO</name>
<dbReference type="Proteomes" id="UP000316726">
    <property type="component" value="Chromosome 1"/>
</dbReference>
<sequence>MEIEYEACECGAASQEGQGGGGRRPLEPLKEVWSEVREEGGVERGGQPSSSRGEGHVGLKWDCCGADVVLCDCCGNLVNVSVDWREKEVPGFPCRHCSFPVVVNSRYRTLLGLRPCNELSFEEVAETQARLVGREAYQRFKAGQLKALETQLRSAPRPETNSAEAGGNNRGRLRKKHRNWITGDRADPGRAEVTNQYIKSKWELATLARMGGSDRRQRERRKSLVSEQLQLLKLLYGKDLRWPEFWDVHSESHENVQVICDSAAEYLRESSAITSVRESAATMSGVLSCMREDVAALEKAGLPADSSSRFQMIESIAESFASSESCKFSRMVEKHLGVMESIRCEANKIVDCLRTNVLLAEDAAPDSLVQPKPFPAQAYGILLDLHGWLLEGTSV</sequence>